<protein>
    <submittedName>
        <fullName evidence="1">Uncharacterized protein</fullName>
    </submittedName>
</protein>
<organism evidence="1">
    <name type="scientific">termite gut metagenome</name>
    <dbReference type="NCBI Taxonomy" id="433724"/>
    <lineage>
        <taxon>unclassified sequences</taxon>
        <taxon>metagenomes</taxon>
        <taxon>organismal metagenomes</taxon>
    </lineage>
</organism>
<comment type="caution">
    <text evidence="1">The sequence shown here is derived from an EMBL/GenBank/DDBJ whole genome shotgun (WGS) entry which is preliminary data.</text>
</comment>
<reference evidence="1" key="1">
    <citation type="submission" date="2019-03" db="EMBL/GenBank/DDBJ databases">
        <title>Single cell metagenomics reveals metabolic interactions within the superorganism composed of flagellate Streblomastix strix and complex community of Bacteroidetes bacteria on its surface.</title>
        <authorList>
            <person name="Treitli S.C."/>
            <person name="Kolisko M."/>
            <person name="Husnik F."/>
            <person name="Keeling P."/>
            <person name="Hampl V."/>
        </authorList>
    </citation>
    <scope>NUCLEOTIDE SEQUENCE</scope>
    <source>
        <strain evidence="1">STM</strain>
    </source>
</reference>
<accession>A0A5J4R716</accession>
<proteinExistence type="predicted"/>
<gene>
    <name evidence="1" type="ORF">EZS27_021681</name>
</gene>
<evidence type="ECO:0000313" key="1">
    <source>
        <dbReference type="EMBL" id="KAA6329522.1"/>
    </source>
</evidence>
<dbReference type="AlphaFoldDB" id="A0A5J4R716"/>
<sequence>DYNNDTDLELSGILLQYSSISIISDWLDLKEKNKYNEVSDSDFRKIRDKQKLKCKDIHDKQGVFLFNNISQKKLTEMAGGARQNIIAGLYAYIEVLMRLQKFDEILQICQYIFYFAPNNFHSQFKRKEEKINQITHKNFTSYSNKKNKNFPQSGIVSDLGEKLQQALGEK</sequence>
<name>A0A5J4R716_9ZZZZ</name>
<feature type="non-terminal residue" evidence="1">
    <location>
        <position position="1"/>
    </location>
</feature>
<dbReference type="EMBL" id="SNRY01001635">
    <property type="protein sequence ID" value="KAA6329522.1"/>
    <property type="molecule type" value="Genomic_DNA"/>
</dbReference>